<dbReference type="Pfam" id="PF00899">
    <property type="entry name" value="ThiF"/>
    <property type="match status" value="1"/>
</dbReference>
<gene>
    <name evidence="3" type="ORF">Pme01_06760</name>
</gene>
<evidence type="ECO:0000259" key="2">
    <source>
        <dbReference type="Pfam" id="PF00899"/>
    </source>
</evidence>
<dbReference type="InterPro" id="IPR000594">
    <property type="entry name" value="ThiF_NAD_FAD-bd"/>
</dbReference>
<feature type="region of interest" description="Disordered" evidence="1">
    <location>
        <begin position="327"/>
        <end position="356"/>
    </location>
</feature>
<feature type="compositionally biased region" description="Basic residues" evidence="1">
    <location>
        <begin position="345"/>
        <end position="356"/>
    </location>
</feature>
<dbReference type="GO" id="GO:0008641">
    <property type="term" value="F:ubiquitin-like modifier activating enzyme activity"/>
    <property type="evidence" value="ECO:0007669"/>
    <property type="project" value="InterPro"/>
</dbReference>
<name>A0A8J3WZD1_9ACTN</name>
<protein>
    <submittedName>
        <fullName evidence="3">Thiamin biosynthesis protein</fullName>
    </submittedName>
</protein>
<proteinExistence type="predicted"/>
<dbReference type="Gene3D" id="3.40.50.720">
    <property type="entry name" value="NAD(P)-binding Rossmann-like Domain"/>
    <property type="match status" value="1"/>
</dbReference>
<feature type="domain" description="THIF-type NAD/FAD binding fold" evidence="2">
    <location>
        <begin position="129"/>
        <end position="343"/>
    </location>
</feature>
<dbReference type="SUPFAM" id="SSF69572">
    <property type="entry name" value="Activating enzymes of the ubiquitin-like proteins"/>
    <property type="match status" value="1"/>
</dbReference>
<evidence type="ECO:0000313" key="3">
    <source>
        <dbReference type="EMBL" id="GII21079.1"/>
    </source>
</evidence>
<organism evidence="3 4">
    <name type="scientific">Planosporangium mesophilum</name>
    <dbReference type="NCBI Taxonomy" id="689768"/>
    <lineage>
        <taxon>Bacteria</taxon>
        <taxon>Bacillati</taxon>
        <taxon>Actinomycetota</taxon>
        <taxon>Actinomycetes</taxon>
        <taxon>Micromonosporales</taxon>
        <taxon>Micromonosporaceae</taxon>
        <taxon>Planosporangium</taxon>
    </lineage>
</organism>
<keyword evidence="4" id="KW-1185">Reference proteome</keyword>
<dbReference type="EMBL" id="BOON01000005">
    <property type="protein sequence ID" value="GII21079.1"/>
    <property type="molecule type" value="Genomic_DNA"/>
</dbReference>
<reference evidence="3" key="1">
    <citation type="submission" date="2021-01" db="EMBL/GenBank/DDBJ databases">
        <title>Whole genome shotgun sequence of Planosporangium mesophilum NBRC 109066.</title>
        <authorList>
            <person name="Komaki H."/>
            <person name="Tamura T."/>
        </authorList>
    </citation>
    <scope>NUCLEOTIDE SEQUENCE</scope>
    <source>
        <strain evidence="3">NBRC 109066</strain>
    </source>
</reference>
<accession>A0A8J3WZD1</accession>
<dbReference type="AlphaFoldDB" id="A0A8J3WZD1"/>
<evidence type="ECO:0000313" key="4">
    <source>
        <dbReference type="Proteomes" id="UP000599074"/>
    </source>
</evidence>
<sequence>MDRPTLLPHLRPLWRDRTTLQLGTDPERAIIVEFTQPVSARILGLLNGARTERAIFTDAAALGVPTAEVAAVLAALRQAGVLIDSRALLPPGVPQPRRGRLAAEATALAARPDAGAASTPAHALRRRALSRVLVTGQARLAAPIAATLAAAGVGHVPTRVPGTVSGDDVVPGGLSVADVGRPAGEAVREVVTRVAPEVHVTPLRPDDLTLVVRAGSDATPAALVARAYARRRLPHLAVAVRDGAVVVGPFVPPAGSPCLACLDLHRLDRDPAWPTLAAQLATAPPTGQACAATTTLIGVGHAVAEILAYLDGGSPRTRGATIEIDGAGGERRRSWPPHPTCDCRRVRRSLPRTGKN</sequence>
<evidence type="ECO:0000256" key="1">
    <source>
        <dbReference type="SAM" id="MobiDB-lite"/>
    </source>
</evidence>
<dbReference type="RefSeq" id="WP_168112710.1">
    <property type="nucleotide sequence ID" value="NZ_BOON01000005.1"/>
</dbReference>
<dbReference type="InterPro" id="IPR035985">
    <property type="entry name" value="Ubiquitin-activating_enz"/>
</dbReference>
<dbReference type="Proteomes" id="UP000599074">
    <property type="component" value="Unassembled WGS sequence"/>
</dbReference>
<comment type="caution">
    <text evidence="3">The sequence shown here is derived from an EMBL/GenBank/DDBJ whole genome shotgun (WGS) entry which is preliminary data.</text>
</comment>